<evidence type="ECO:0000313" key="12">
    <source>
        <dbReference type="EMBL" id="SNR50040.1"/>
    </source>
</evidence>
<dbReference type="PANTHER" id="PTHR42700">
    <property type="entry name" value="SULFATE ADENYLYLTRANSFERASE"/>
    <property type="match status" value="1"/>
</dbReference>
<dbReference type="NCBIfam" id="NF003013">
    <property type="entry name" value="PRK03846.1"/>
    <property type="match status" value="1"/>
</dbReference>
<comment type="catalytic activity">
    <reaction evidence="1 8">
        <text>adenosine 5'-phosphosulfate + ATP = 3'-phosphoadenylyl sulfate + ADP + H(+)</text>
        <dbReference type="Rhea" id="RHEA:24152"/>
        <dbReference type="ChEBI" id="CHEBI:15378"/>
        <dbReference type="ChEBI" id="CHEBI:30616"/>
        <dbReference type="ChEBI" id="CHEBI:58243"/>
        <dbReference type="ChEBI" id="CHEBI:58339"/>
        <dbReference type="ChEBI" id="CHEBI:456216"/>
        <dbReference type="EC" id="2.7.1.25"/>
    </reaction>
</comment>
<keyword evidence="6 8" id="KW-0547">Nucleotide-binding</keyword>
<keyword evidence="12" id="KW-0548">Nucleotidyltransferase</keyword>
<dbReference type="EC" id="2.7.1.25" evidence="4 8"/>
<evidence type="ECO:0000256" key="4">
    <source>
        <dbReference type="ARBA" id="ARBA00012121"/>
    </source>
</evidence>
<evidence type="ECO:0000256" key="7">
    <source>
        <dbReference type="ARBA" id="ARBA00022840"/>
    </source>
</evidence>
<dbReference type="InterPro" id="IPR059117">
    <property type="entry name" value="APS_kinase_dom"/>
</dbReference>
<dbReference type="InterPro" id="IPR050512">
    <property type="entry name" value="Sulf_AdTrans/APS_kinase"/>
</dbReference>
<keyword evidence="8" id="KW-0597">Phosphoprotein</keyword>
<dbReference type="InterPro" id="IPR002891">
    <property type="entry name" value="APS"/>
</dbReference>
<comment type="similarity">
    <text evidence="8">Belongs to the APS kinase family.</text>
</comment>
<dbReference type="GO" id="GO:0019379">
    <property type="term" value="P:sulfate assimilation, phosphoadenylyl sulfate reduction by phosphoadenylyl-sulfate reductase (thioredoxin)"/>
    <property type="evidence" value="ECO:0007669"/>
    <property type="project" value="TreeGrafter"/>
</dbReference>
<dbReference type="InterPro" id="IPR024951">
    <property type="entry name" value="Sulfurylase_cat_dom"/>
</dbReference>
<organism evidence="12 13">
    <name type="scientific">Actinomadura mexicana</name>
    <dbReference type="NCBI Taxonomy" id="134959"/>
    <lineage>
        <taxon>Bacteria</taxon>
        <taxon>Bacillati</taxon>
        <taxon>Actinomycetota</taxon>
        <taxon>Actinomycetes</taxon>
        <taxon>Streptosporangiales</taxon>
        <taxon>Thermomonosporaceae</taxon>
        <taxon>Actinomadura</taxon>
    </lineage>
</organism>
<protein>
    <recommendedName>
        <fullName evidence="4 8">Adenylyl-sulfate kinase</fullName>
        <ecNumber evidence="4 8">2.7.1.25</ecNumber>
    </recommendedName>
    <alternativeName>
        <fullName evidence="8">APS kinase</fullName>
    </alternativeName>
    <alternativeName>
        <fullName evidence="8">ATP adenosine-5'-phosphosulfate 3'-phosphotransferase</fullName>
    </alternativeName>
    <alternativeName>
        <fullName evidence="8">Adenosine-5'-phosphosulfate kinase</fullName>
    </alternativeName>
</protein>
<dbReference type="HAMAP" id="MF_00065">
    <property type="entry name" value="Adenylyl_sulf_kinase"/>
    <property type="match status" value="1"/>
</dbReference>
<evidence type="ECO:0000313" key="13">
    <source>
        <dbReference type="Proteomes" id="UP000198420"/>
    </source>
</evidence>
<dbReference type="RefSeq" id="WP_089311360.1">
    <property type="nucleotide sequence ID" value="NZ_FZNP01000003.1"/>
</dbReference>
<sequence length="489" mass="52823">MTAEAGLPDTLRDLPAWTPDPVELADLELVLAVVYRPLTGFLGSFDAAMVIAGGRLADGTPWPVPVTLSVPKELTGHERVVLQDPEGVPLAVLRVGEAWQDPTTQGWRLAGPLEALRAPAHGPFHRLRRRPDELDASEGAVLAVATREPLHRKQLGQLRQVAERLAAKVLVLPLLGGEHDDSLVRALLGVRKELPDGAQIVPVPLPARGDRERDILLRAHVAAAYGATHLLAEREMEGTAVPLVVPEPWAYDADVEVWRPVARIEPDHVQAELTPERLDELLDAGEPVPDWFTPPAVAAELALARPPKRSRGITVFFTGLSGSGKSTVARGLADALVERGGRTVTLLDGDVVRRMLSAGLTFSRADRDLNIRRIGFVAAEITRHGGTAVCAPIAPYAATRAEVRRMVSAVGDFILVHVATPLEECERRDRKGLYAKARAGQIPEFTGISDPYEEPDDADLTLDTSRLTPDEAVAQVLDLLVGGGWVRAE</sequence>
<keyword evidence="8" id="KW-0418">Kinase</keyword>
<dbReference type="Pfam" id="PF01583">
    <property type="entry name" value="APS_kinase"/>
    <property type="match status" value="1"/>
</dbReference>
<dbReference type="EMBL" id="FZNP01000003">
    <property type="protein sequence ID" value="SNR50040.1"/>
    <property type="molecule type" value="Genomic_DNA"/>
</dbReference>
<dbReference type="SUPFAM" id="SSF88697">
    <property type="entry name" value="PUA domain-like"/>
    <property type="match status" value="1"/>
</dbReference>
<dbReference type="FunFam" id="3.40.50.300:FF:000802">
    <property type="entry name" value="Sulfate adenylyltransferase"/>
    <property type="match status" value="1"/>
</dbReference>
<dbReference type="CDD" id="cd02027">
    <property type="entry name" value="APSK"/>
    <property type="match status" value="1"/>
</dbReference>
<dbReference type="PANTHER" id="PTHR42700:SF1">
    <property type="entry name" value="SULFATE ADENYLYLTRANSFERASE"/>
    <property type="match status" value="1"/>
</dbReference>
<feature type="domain" description="APS kinase" evidence="9">
    <location>
        <begin position="311"/>
        <end position="463"/>
    </location>
</feature>
<dbReference type="InterPro" id="IPR027417">
    <property type="entry name" value="P-loop_NTPase"/>
</dbReference>
<dbReference type="AlphaFoldDB" id="A0A238WU15"/>
<comment type="pathway">
    <text evidence="3 8">Sulfur metabolism; hydrogen sulfide biosynthesis; sulfite from sulfate: step 2/3.</text>
</comment>
<gene>
    <name evidence="8" type="primary">cysC</name>
    <name evidence="12" type="ORF">SAMN06265355_103297</name>
</gene>
<evidence type="ECO:0000256" key="6">
    <source>
        <dbReference type="ARBA" id="ARBA00022741"/>
    </source>
</evidence>
<dbReference type="Pfam" id="PF14306">
    <property type="entry name" value="PUA_2"/>
    <property type="match status" value="1"/>
</dbReference>
<dbReference type="Proteomes" id="UP000198420">
    <property type="component" value="Unassembled WGS sequence"/>
</dbReference>
<keyword evidence="5 8" id="KW-0808">Transferase</keyword>
<dbReference type="GO" id="GO:0004020">
    <property type="term" value="F:adenylylsulfate kinase activity"/>
    <property type="evidence" value="ECO:0007669"/>
    <property type="project" value="UniProtKB-UniRule"/>
</dbReference>
<evidence type="ECO:0000256" key="5">
    <source>
        <dbReference type="ARBA" id="ARBA00022679"/>
    </source>
</evidence>
<evidence type="ECO:0000259" key="10">
    <source>
        <dbReference type="Pfam" id="PF01747"/>
    </source>
</evidence>
<dbReference type="GO" id="GO:0010134">
    <property type="term" value="P:sulfate assimilation via adenylyl sulfate reduction"/>
    <property type="evidence" value="ECO:0007669"/>
    <property type="project" value="TreeGrafter"/>
</dbReference>
<feature type="domain" description="Sulphate adenylyltransferase catalytic" evidence="10">
    <location>
        <begin position="132"/>
        <end position="238"/>
    </location>
</feature>
<keyword evidence="7 8" id="KW-0067">ATP-binding</keyword>
<accession>A0A238WU15</accession>
<evidence type="ECO:0000256" key="1">
    <source>
        <dbReference type="ARBA" id="ARBA00001823"/>
    </source>
</evidence>
<dbReference type="InterPro" id="IPR015947">
    <property type="entry name" value="PUA-like_sf"/>
</dbReference>
<comment type="caution">
    <text evidence="8">Lacks conserved residue(s) required for the propagation of feature annotation.</text>
</comment>
<dbReference type="InterPro" id="IPR014729">
    <property type="entry name" value="Rossmann-like_a/b/a_fold"/>
</dbReference>
<dbReference type="OrthoDB" id="9804504at2"/>
<dbReference type="Gene3D" id="3.40.50.300">
    <property type="entry name" value="P-loop containing nucleotide triphosphate hydrolases"/>
    <property type="match status" value="1"/>
</dbReference>
<comment type="function">
    <text evidence="2 8">Catalyzes the synthesis of activated sulfate.</text>
</comment>
<dbReference type="UniPathway" id="UPA00140">
    <property type="reaction ID" value="UER00205"/>
</dbReference>
<dbReference type="NCBIfam" id="TIGR00455">
    <property type="entry name" value="apsK"/>
    <property type="match status" value="1"/>
</dbReference>
<evidence type="ECO:0000256" key="3">
    <source>
        <dbReference type="ARBA" id="ARBA00004806"/>
    </source>
</evidence>
<evidence type="ECO:0000256" key="2">
    <source>
        <dbReference type="ARBA" id="ARBA00002632"/>
    </source>
</evidence>
<evidence type="ECO:0000256" key="8">
    <source>
        <dbReference type="HAMAP-Rule" id="MF_00065"/>
    </source>
</evidence>
<dbReference type="SUPFAM" id="SSF52540">
    <property type="entry name" value="P-loop containing nucleoside triphosphate hydrolases"/>
    <property type="match status" value="1"/>
</dbReference>
<dbReference type="Gene3D" id="3.40.50.620">
    <property type="entry name" value="HUPs"/>
    <property type="match status" value="1"/>
</dbReference>
<keyword evidence="13" id="KW-1185">Reference proteome</keyword>
<dbReference type="GO" id="GO:0004781">
    <property type="term" value="F:sulfate adenylyltransferase (ATP) activity"/>
    <property type="evidence" value="ECO:0007669"/>
    <property type="project" value="InterPro"/>
</dbReference>
<evidence type="ECO:0000259" key="9">
    <source>
        <dbReference type="Pfam" id="PF01583"/>
    </source>
</evidence>
<dbReference type="GO" id="GO:0070814">
    <property type="term" value="P:hydrogen sulfide biosynthetic process"/>
    <property type="evidence" value="ECO:0007669"/>
    <property type="project" value="UniProtKB-UniRule"/>
</dbReference>
<dbReference type="SUPFAM" id="SSF52374">
    <property type="entry name" value="Nucleotidylyl transferase"/>
    <property type="match status" value="1"/>
</dbReference>
<evidence type="ECO:0000259" key="11">
    <source>
        <dbReference type="Pfam" id="PF14306"/>
    </source>
</evidence>
<feature type="binding site" evidence="8">
    <location>
        <begin position="319"/>
        <end position="326"/>
    </location>
    <ligand>
        <name>ATP</name>
        <dbReference type="ChEBI" id="CHEBI:30616"/>
    </ligand>
</feature>
<proteinExistence type="inferred from homology"/>
<dbReference type="GO" id="GO:0005737">
    <property type="term" value="C:cytoplasm"/>
    <property type="evidence" value="ECO:0007669"/>
    <property type="project" value="TreeGrafter"/>
</dbReference>
<name>A0A238WU15_9ACTN</name>
<dbReference type="Gene3D" id="3.10.400.10">
    <property type="entry name" value="Sulfate adenylyltransferase"/>
    <property type="match status" value="1"/>
</dbReference>
<feature type="domain" description="ATP-sulfurylase PUA-like" evidence="11">
    <location>
        <begin position="11"/>
        <end position="100"/>
    </location>
</feature>
<dbReference type="InterPro" id="IPR025980">
    <property type="entry name" value="ATP-Sase_PUA-like_dom"/>
</dbReference>
<dbReference type="GO" id="GO:0005524">
    <property type="term" value="F:ATP binding"/>
    <property type="evidence" value="ECO:0007669"/>
    <property type="project" value="UniProtKB-UniRule"/>
</dbReference>
<reference evidence="13" key="1">
    <citation type="submission" date="2017-06" db="EMBL/GenBank/DDBJ databases">
        <authorList>
            <person name="Varghese N."/>
            <person name="Submissions S."/>
        </authorList>
    </citation>
    <scope>NUCLEOTIDE SEQUENCE [LARGE SCALE GENOMIC DNA]</scope>
    <source>
        <strain evidence="13">DSM 44485</strain>
    </source>
</reference>
<dbReference type="Pfam" id="PF01747">
    <property type="entry name" value="ATP-sulfurylase"/>
    <property type="match status" value="1"/>
</dbReference>